<proteinExistence type="predicted"/>
<organism evidence="2 3">
    <name type="scientific">Colletotrichum lupini</name>
    <dbReference type="NCBI Taxonomy" id="145971"/>
    <lineage>
        <taxon>Eukaryota</taxon>
        <taxon>Fungi</taxon>
        <taxon>Dikarya</taxon>
        <taxon>Ascomycota</taxon>
        <taxon>Pezizomycotina</taxon>
        <taxon>Sordariomycetes</taxon>
        <taxon>Hypocreomycetidae</taxon>
        <taxon>Glomerellales</taxon>
        <taxon>Glomerellaceae</taxon>
        <taxon>Colletotrichum</taxon>
        <taxon>Colletotrichum acutatum species complex</taxon>
    </lineage>
</organism>
<feature type="region of interest" description="Disordered" evidence="1">
    <location>
        <begin position="107"/>
        <end position="141"/>
    </location>
</feature>
<gene>
    <name evidence="2" type="ORF">CLUP02_10304</name>
</gene>
<evidence type="ECO:0000256" key="1">
    <source>
        <dbReference type="SAM" id="MobiDB-lite"/>
    </source>
</evidence>
<reference evidence="2" key="1">
    <citation type="journal article" date="2021" name="Mol. Plant Microbe Interact.">
        <title>Complete Genome Sequence of the Plant-Pathogenic Fungus Colletotrichum lupini.</title>
        <authorList>
            <person name="Baroncelli R."/>
            <person name="Pensec F."/>
            <person name="Da Lio D."/>
            <person name="Boufleur T."/>
            <person name="Vicente I."/>
            <person name="Sarrocco S."/>
            <person name="Picot A."/>
            <person name="Baraldi E."/>
            <person name="Sukno S."/>
            <person name="Thon M."/>
            <person name="Le Floch G."/>
        </authorList>
    </citation>
    <scope>NUCLEOTIDE SEQUENCE</scope>
    <source>
        <strain evidence="2">IMI 504893</strain>
    </source>
</reference>
<evidence type="ECO:0000313" key="3">
    <source>
        <dbReference type="Proteomes" id="UP000830671"/>
    </source>
</evidence>
<feature type="compositionally biased region" description="Basic and acidic residues" evidence="1">
    <location>
        <begin position="462"/>
        <end position="473"/>
    </location>
</feature>
<feature type="region of interest" description="Disordered" evidence="1">
    <location>
        <begin position="411"/>
        <end position="496"/>
    </location>
</feature>
<dbReference type="RefSeq" id="XP_049146425.1">
    <property type="nucleotide sequence ID" value="XM_049289280.1"/>
</dbReference>
<feature type="compositionally biased region" description="Basic and acidic residues" evidence="1">
    <location>
        <begin position="127"/>
        <end position="141"/>
    </location>
</feature>
<dbReference type="KEGG" id="clup:CLUP02_10304"/>
<feature type="region of interest" description="Disordered" evidence="1">
    <location>
        <begin position="1"/>
        <end position="20"/>
    </location>
</feature>
<dbReference type="AlphaFoldDB" id="A0A9Q8SWJ8"/>
<dbReference type="Proteomes" id="UP000830671">
    <property type="component" value="Chromosome 5"/>
</dbReference>
<keyword evidence="3" id="KW-1185">Reference proteome</keyword>
<dbReference type="EMBL" id="CP019477">
    <property type="protein sequence ID" value="UQC84808.1"/>
    <property type="molecule type" value="Genomic_DNA"/>
</dbReference>
<name>A0A9Q8SWJ8_9PEZI</name>
<protein>
    <submittedName>
        <fullName evidence="2">Uncharacterized protein</fullName>
    </submittedName>
</protein>
<feature type="compositionally biased region" description="Polar residues" evidence="1">
    <location>
        <begin position="107"/>
        <end position="117"/>
    </location>
</feature>
<sequence>MYTQKPAKQPGRYLSNEEQPGGLSVECHAGYVKGLRSQSINIGSSPPLKVLNIVGSSPMDPNQPWNDPIEVSLRRGAPPIISRPSFLPPFLSLSAGRITPRHLSAEYSQRGGTNDGSTARLGMTPNRPDRGRGGARSKERRMSIGKENAMAAHQAKGRHLRTDIRSRRMTYQESEASRYHFFAKSCQGDSMGSNKWRWSSFSVLCASVGGYWLWTLWMDDGGLKVLQTCSNFKVEIGAWIHATALGKPGGTRLECSRRCDGPGLEVGVAGQVPVSSNESPASQLPTSARLMSLDWHTRQDLIGTGNASTLGLLLPRQGYSLFPGSQPLGFVPDWQSVTQNAWQAPHRPYCHVLLLGVHLNRYLRICCSVSHLRSIPTVICQFISHPVVSPLSTMCQSATPTEDRTALFQHTHTRNSEPPGFATEKGRNPRPLRVRPPSTKSTFGSLAFNRQYPPVPPKKPRGPREQASLDRRCSRLNQSHPPEQETSPEYLAEARSRESQLVSSRFLMECVLYKYAKPTPAGTRYIPAYTTESIMPLSPTS</sequence>
<evidence type="ECO:0000313" key="2">
    <source>
        <dbReference type="EMBL" id="UQC84808.1"/>
    </source>
</evidence>
<feature type="compositionally biased region" description="Polar residues" evidence="1">
    <location>
        <begin position="475"/>
        <end position="487"/>
    </location>
</feature>
<accession>A0A9Q8SWJ8</accession>
<dbReference type="GeneID" id="73344290"/>